<evidence type="ECO:0000313" key="1">
    <source>
        <dbReference type="EMBL" id="DAD21748.1"/>
    </source>
</evidence>
<keyword evidence="2" id="KW-1185">Reference proteome</keyword>
<dbReference type="InterPro" id="IPR025886">
    <property type="entry name" value="PP2-like"/>
</dbReference>
<name>A0A822XWH4_NELNU</name>
<comment type="caution">
    <text evidence="1">The sequence shown here is derived from an EMBL/GenBank/DDBJ whole genome shotgun (WGS) entry which is preliminary data.</text>
</comment>
<organism evidence="1 2">
    <name type="scientific">Nelumbo nucifera</name>
    <name type="common">Sacred lotus</name>
    <dbReference type="NCBI Taxonomy" id="4432"/>
    <lineage>
        <taxon>Eukaryota</taxon>
        <taxon>Viridiplantae</taxon>
        <taxon>Streptophyta</taxon>
        <taxon>Embryophyta</taxon>
        <taxon>Tracheophyta</taxon>
        <taxon>Spermatophyta</taxon>
        <taxon>Magnoliopsida</taxon>
        <taxon>Proteales</taxon>
        <taxon>Nelumbonaceae</taxon>
        <taxon>Nelumbo</taxon>
    </lineage>
</organism>
<dbReference type="Proteomes" id="UP000607653">
    <property type="component" value="Unassembled WGS sequence"/>
</dbReference>
<protein>
    <submittedName>
        <fullName evidence="1">Uncharacterized protein</fullName>
    </submittedName>
</protein>
<sequence length="48" mass="5573">MEIEMDELFNDIREDGEVNMNILEVNGGHWTSGLIIQEMRLGLNRVIK</sequence>
<dbReference type="EMBL" id="DUZY01000001">
    <property type="protein sequence ID" value="DAD21748.1"/>
    <property type="molecule type" value="Genomic_DNA"/>
</dbReference>
<accession>A0A822XWH4</accession>
<dbReference type="AlphaFoldDB" id="A0A822XWH4"/>
<proteinExistence type="predicted"/>
<dbReference type="Pfam" id="PF14299">
    <property type="entry name" value="PP2"/>
    <property type="match status" value="1"/>
</dbReference>
<reference evidence="1 2" key="1">
    <citation type="journal article" date="2020" name="Mol. Biol. Evol.">
        <title>Distinct Expression and Methylation Patterns for Genes with Different Fates following a Single Whole-Genome Duplication in Flowering Plants.</title>
        <authorList>
            <person name="Shi T."/>
            <person name="Rahmani R.S."/>
            <person name="Gugger P.F."/>
            <person name="Wang M."/>
            <person name="Li H."/>
            <person name="Zhang Y."/>
            <person name="Li Z."/>
            <person name="Wang Q."/>
            <person name="Van de Peer Y."/>
            <person name="Marchal K."/>
            <person name="Chen J."/>
        </authorList>
    </citation>
    <scope>NUCLEOTIDE SEQUENCE [LARGE SCALE GENOMIC DNA]</scope>
    <source>
        <tissue evidence="1">Leaf</tissue>
    </source>
</reference>
<gene>
    <name evidence="1" type="ORF">HUJ06_023211</name>
</gene>
<evidence type="ECO:0000313" key="2">
    <source>
        <dbReference type="Proteomes" id="UP000607653"/>
    </source>
</evidence>